<reference evidence="6" key="2">
    <citation type="submission" date="2014-07" db="EMBL/GenBank/DDBJ databases">
        <authorList>
            <person name="Hull J."/>
        </authorList>
    </citation>
    <scope>NUCLEOTIDE SEQUENCE</scope>
</reference>
<keyword evidence="3" id="KW-0206">Cytoskeleton</keyword>
<keyword evidence="2" id="KW-0963">Cytoplasm</keyword>
<feature type="compositionally biased region" description="Polar residues" evidence="4">
    <location>
        <begin position="270"/>
        <end position="289"/>
    </location>
</feature>
<comment type="subcellular location">
    <subcellularLocation>
        <location evidence="1">Cytoplasm</location>
        <location evidence="1">Cytoskeleton</location>
    </subcellularLocation>
</comment>
<reference evidence="6" key="1">
    <citation type="journal article" date="2014" name="PLoS ONE">
        <title>Transcriptome-Based Identification of ABC Transporters in the Western Tarnished Plant Bug Lygus hesperus.</title>
        <authorList>
            <person name="Hull J.J."/>
            <person name="Chaney K."/>
            <person name="Geib S.M."/>
            <person name="Fabrick J.A."/>
            <person name="Brent C.S."/>
            <person name="Walsh D."/>
            <person name="Lavine L.C."/>
        </authorList>
    </citation>
    <scope>NUCLEOTIDE SEQUENCE</scope>
</reference>
<dbReference type="AlphaFoldDB" id="A0A0A9YTN8"/>
<reference evidence="7" key="3">
    <citation type="submission" date="2014-09" db="EMBL/GenBank/DDBJ databases">
        <authorList>
            <person name="Magalhaes I.L.F."/>
            <person name="Oliveira U."/>
            <person name="Santos F.R."/>
            <person name="Vidigal T.H.D.A."/>
            <person name="Brescovit A.D."/>
            <person name="Santos A.J."/>
        </authorList>
    </citation>
    <scope>NUCLEOTIDE SEQUENCE</scope>
</reference>
<evidence type="ECO:0000259" key="5">
    <source>
        <dbReference type="SMART" id="SM01349"/>
    </source>
</evidence>
<proteinExistence type="predicted"/>
<feature type="compositionally biased region" description="Polar residues" evidence="4">
    <location>
        <begin position="653"/>
        <end position="671"/>
    </location>
</feature>
<dbReference type="GO" id="GO:0030951">
    <property type="term" value="P:establishment or maintenance of microtubule cytoskeleton polarity"/>
    <property type="evidence" value="ECO:0007669"/>
    <property type="project" value="InterPro"/>
</dbReference>
<dbReference type="PANTHER" id="PTHR12609">
    <property type="entry name" value="MICROTUBULE ASSOCIATED PROTEIN XMAP215"/>
    <property type="match status" value="1"/>
</dbReference>
<feature type="compositionally biased region" description="Low complexity" evidence="4">
    <location>
        <begin position="254"/>
        <end position="269"/>
    </location>
</feature>
<dbReference type="InterPro" id="IPR011989">
    <property type="entry name" value="ARM-like"/>
</dbReference>
<dbReference type="InterPro" id="IPR045110">
    <property type="entry name" value="XMAP215"/>
</dbReference>
<dbReference type="EMBL" id="GBHO01007202">
    <property type="protein sequence ID" value="JAG36402.1"/>
    <property type="molecule type" value="Transcribed_RNA"/>
</dbReference>
<evidence type="ECO:0000313" key="7">
    <source>
        <dbReference type="EMBL" id="JAG61623.1"/>
    </source>
</evidence>
<evidence type="ECO:0000256" key="2">
    <source>
        <dbReference type="ARBA" id="ARBA00022490"/>
    </source>
</evidence>
<feature type="compositionally biased region" description="Basic and acidic residues" evidence="4">
    <location>
        <begin position="679"/>
        <end position="705"/>
    </location>
</feature>
<feature type="region of interest" description="Disordered" evidence="4">
    <location>
        <begin position="621"/>
        <end position="726"/>
    </location>
</feature>
<dbReference type="GO" id="GO:0051010">
    <property type="term" value="F:microtubule plus-end binding"/>
    <property type="evidence" value="ECO:0007669"/>
    <property type="project" value="InterPro"/>
</dbReference>
<sequence>MARAYAKSEKMGGEDLPSLNIEEAVSSKSWASRKNGYEALATIFKNLDPRSPQWERLGFLIKAVSEERNVPALEKGLEATLTFVQICANMKDETVDNLLNGVVLRCLADQKVRIRELATQICMVLFEKRKHSLVIEMLLEGLEGRNVKQTFACIRTLNRALTMFGTAMVDVTLITPRVVGLCLNKSMFQQDVKDLFREIYALIGTRIRQYLTTLDASQLKTMDAEFENVDAAKAEKTISGAAASKVSDQLANTPKKPSSARPKSSKISKNQSESPSFGSRPLSSASQSIKKVAERIRSPRADRLGSSTSPGATGKKKEDGGGGDRFSPRNRNNRPNIQSQITGFDDIFMMIESKQWGDRKDALEELMKIINSDRAISHTTYNKIIKCLRILILNDTNVLLISKAVQCVTALAKKEDHQEFKSHAPLMMTLLLEKFKEKKTVLVEAIREAIDAIYSNCSFASIVRYISLSLEHQNPAVKSETELFLWRCFTNPNPEILKAAYWHQLVGNLVKNLSYQDQNVRQNATKALGAMMKAVGEHNLSPLLRNVQRHHQEMISKFANAAIIEFIQPMSSVVNENSDQSVEESDEDDEKVAIIPENAVNVIKVPAKLLRTVYMAEEGATNYSSDDNQQSSNSLCTDEPFYDAQEPSEGSKGRSTTSNTTQNEFFHSISQKPRAKVSQSKDDGSKLSKVKSPMEPEATSKDGTSKKSKKKSLSPEAQQRLDSLRSTIDQLKSVMYSDVRNPRSPTNSAKLNVEHEIAQKLHNLECNVDICFKEIRQLSPLLYDEMAEPESQINGSHTVREFNKRLSRMEGLLKSMTFKETRGNVQAAPPVIRQGNGNWFIEGGY</sequence>
<evidence type="ECO:0000313" key="6">
    <source>
        <dbReference type="EMBL" id="JAG36402.1"/>
    </source>
</evidence>
<evidence type="ECO:0000256" key="3">
    <source>
        <dbReference type="ARBA" id="ARBA00023212"/>
    </source>
</evidence>
<dbReference type="InterPro" id="IPR048491">
    <property type="entry name" value="XMAP215_CLASP_TOG"/>
</dbReference>
<organism evidence="6">
    <name type="scientific">Lygus hesperus</name>
    <name type="common">Western plant bug</name>
    <dbReference type="NCBI Taxonomy" id="30085"/>
    <lineage>
        <taxon>Eukaryota</taxon>
        <taxon>Metazoa</taxon>
        <taxon>Ecdysozoa</taxon>
        <taxon>Arthropoda</taxon>
        <taxon>Hexapoda</taxon>
        <taxon>Insecta</taxon>
        <taxon>Pterygota</taxon>
        <taxon>Neoptera</taxon>
        <taxon>Paraneoptera</taxon>
        <taxon>Hemiptera</taxon>
        <taxon>Heteroptera</taxon>
        <taxon>Panheteroptera</taxon>
        <taxon>Cimicomorpha</taxon>
        <taxon>Miridae</taxon>
        <taxon>Mirini</taxon>
        <taxon>Lygus</taxon>
    </lineage>
</organism>
<gene>
    <name evidence="6" type="ORF">CM83_28491</name>
</gene>
<name>A0A0A9YTN8_LYGHE</name>
<protein>
    <recommendedName>
        <fullName evidence="5">TOG domain-containing protein</fullName>
    </recommendedName>
</protein>
<feature type="compositionally biased region" description="Basic and acidic residues" evidence="4">
    <location>
        <begin position="291"/>
        <end position="303"/>
    </location>
</feature>
<dbReference type="Gene3D" id="1.25.10.10">
    <property type="entry name" value="Leucine-rich Repeat Variant"/>
    <property type="match status" value="2"/>
</dbReference>
<dbReference type="Pfam" id="PF21041">
    <property type="entry name" value="XMAP215_CLASP_TOG"/>
    <property type="match status" value="2"/>
</dbReference>
<dbReference type="FunFam" id="1.25.10.10:FF:000019">
    <property type="entry name" value="Cytoskeleton-associated protein 5"/>
    <property type="match status" value="1"/>
</dbReference>
<dbReference type="SMART" id="SM01349">
    <property type="entry name" value="TOG"/>
    <property type="match status" value="2"/>
</dbReference>
<dbReference type="SUPFAM" id="SSF48371">
    <property type="entry name" value="ARM repeat"/>
    <property type="match status" value="1"/>
</dbReference>
<feature type="domain" description="TOG" evidence="5">
    <location>
        <begin position="9"/>
        <end position="235"/>
    </location>
</feature>
<dbReference type="GO" id="GO:0005856">
    <property type="term" value="C:cytoskeleton"/>
    <property type="evidence" value="ECO:0007669"/>
    <property type="project" value="UniProtKB-SubCell"/>
</dbReference>
<feature type="compositionally biased region" description="Polar residues" evidence="4">
    <location>
        <begin position="715"/>
        <end position="726"/>
    </location>
</feature>
<dbReference type="GO" id="GO:0007051">
    <property type="term" value="P:spindle organization"/>
    <property type="evidence" value="ECO:0007669"/>
    <property type="project" value="InterPro"/>
</dbReference>
<feature type="region of interest" description="Disordered" evidence="4">
    <location>
        <begin position="244"/>
        <end position="339"/>
    </location>
</feature>
<dbReference type="InterPro" id="IPR034085">
    <property type="entry name" value="TOG"/>
</dbReference>
<evidence type="ECO:0000256" key="4">
    <source>
        <dbReference type="SAM" id="MobiDB-lite"/>
    </source>
</evidence>
<dbReference type="GO" id="GO:0046785">
    <property type="term" value="P:microtubule polymerization"/>
    <property type="evidence" value="ECO:0007669"/>
    <property type="project" value="InterPro"/>
</dbReference>
<feature type="domain" description="TOG" evidence="5">
    <location>
        <begin position="340"/>
        <end position="572"/>
    </location>
</feature>
<dbReference type="InterPro" id="IPR016024">
    <property type="entry name" value="ARM-type_fold"/>
</dbReference>
<evidence type="ECO:0000256" key="1">
    <source>
        <dbReference type="ARBA" id="ARBA00004245"/>
    </source>
</evidence>
<dbReference type="GO" id="GO:0061863">
    <property type="term" value="F:microtubule plus end polymerase"/>
    <property type="evidence" value="ECO:0007669"/>
    <property type="project" value="InterPro"/>
</dbReference>
<feature type="compositionally biased region" description="Low complexity" evidence="4">
    <location>
        <begin position="624"/>
        <end position="634"/>
    </location>
</feature>
<accession>A0A0A9YTN8</accession>
<dbReference type="EMBL" id="GBRD01004198">
    <property type="protein sequence ID" value="JAG61623.1"/>
    <property type="molecule type" value="Transcribed_RNA"/>
</dbReference>